<proteinExistence type="predicted"/>
<name>A0AAN7B756_9PEZI</name>
<accession>A0AAN7B756</accession>
<dbReference type="Proteomes" id="UP001301769">
    <property type="component" value="Unassembled WGS sequence"/>
</dbReference>
<protein>
    <submittedName>
        <fullName evidence="1">Uncharacterized protein</fullName>
    </submittedName>
</protein>
<reference evidence="1" key="2">
    <citation type="submission" date="2023-05" db="EMBL/GenBank/DDBJ databases">
        <authorList>
            <consortium name="Lawrence Berkeley National Laboratory"/>
            <person name="Steindorff A."/>
            <person name="Hensen N."/>
            <person name="Bonometti L."/>
            <person name="Westerberg I."/>
            <person name="Brannstrom I.O."/>
            <person name="Guillou S."/>
            <person name="Cros-Aarteil S."/>
            <person name="Calhoun S."/>
            <person name="Haridas S."/>
            <person name="Kuo A."/>
            <person name="Mondo S."/>
            <person name="Pangilinan J."/>
            <person name="Riley R."/>
            <person name="Labutti K."/>
            <person name="Andreopoulos B."/>
            <person name="Lipzen A."/>
            <person name="Chen C."/>
            <person name="Yanf M."/>
            <person name="Daum C."/>
            <person name="Ng V."/>
            <person name="Clum A."/>
            <person name="Ohm R."/>
            <person name="Martin F."/>
            <person name="Silar P."/>
            <person name="Natvig D."/>
            <person name="Lalanne C."/>
            <person name="Gautier V."/>
            <person name="Ament-Velasquez S.L."/>
            <person name="Kruys A."/>
            <person name="Hutchinson M.I."/>
            <person name="Powell A.J."/>
            <person name="Barry K."/>
            <person name="Miller A.N."/>
            <person name="Grigoriev I.V."/>
            <person name="Debuchy R."/>
            <person name="Gladieux P."/>
            <person name="Thoren M.H."/>
            <person name="Johannesson H."/>
        </authorList>
    </citation>
    <scope>NUCLEOTIDE SEQUENCE</scope>
    <source>
        <strain evidence="1">PSN293</strain>
    </source>
</reference>
<evidence type="ECO:0000313" key="1">
    <source>
        <dbReference type="EMBL" id="KAK4215256.1"/>
    </source>
</evidence>
<dbReference type="AlphaFoldDB" id="A0AAN7B756"/>
<reference evidence="1" key="1">
    <citation type="journal article" date="2023" name="Mol. Phylogenet. Evol.">
        <title>Genome-scale phylogeny and comparative genomics of the fungal order Sordariales.</title>
        <authorList>
            <person name="Hensen N."/>
            <person name="Bonometti L."/>
            <person name="Westerberg I."/>
            <person name="Brannstrom I.O."/>
            <person name="Guillou S."/>
            <person name="Cros-Aarteil S."/>
            <person name="Calhoun S."/>
            <person name="Haridas S."/>
            <person name="Kuo A."/>
            <person name="Mondo S."/>
            <person name="Pangilinan J."/>
            <person name="Riley R."/>
            <person name="LaButti K."/>
            <person name="Andreopoulos B."/>
            <person name="Lipzen A."/>
            <person name="Chen C."/>
            <person name="Yan M."/>
            <person name="Daum C."/>
            <person name="Ng V."/>
            <person name="Clum A."/>
            <person name="Steindorff A."/>
            <person name="Ohm R.A."/>
            <person name="Martin F."/>
            <person name="Silar P."/>
            <person name="Natvig D.O."/>
            <person name="Lalanne C."/>
            <person name="Gautier V."/>
            <person name="Ament-Velasquez S.L."/>
            <person name="Kruys A."/>
            <person name="Hutchinson M.I."/>
            <person name="Powell A.J."/>
            <person name="Barry K."/>
            <person name="Miller A.N."/>
            <person name="Grigoriev I.V."/>
            <person name="Debuchy R."/>
            <person name="Gladieux P."/>
            <person name="Hiltunen Thoren M."/>
            <person name="Johannesson H."/>
        </authorList>
    </citation>
    <scope>NUCLEOTIDE SEQUENCE</scope>
    <source>
        <strain evidence="1">PSN293</strain>
    </source>
</reference>
<sequence>MDLARFNIEDKISKHSRLLELYHVMGVTLSILAFSIDACKFPVRTRMGVRQGGRSSRFIYAGPFSRPTVDQLGTYFHIFLILARQAKHNRPWHGGMAGRKDLASGRGLSVDYSFIVTVRMDGRDGQVKVGRAGRMTTGGAVMGRDLLKLRKGGILWTELPYFGNHDAGFWWGKKNKKEGMSDGEGTGNNNDLAPTGCRSPACLTANNDSKPELHLVGFRSSACPVLYEGFYFVHSLPPFGRWWAAAVAGTCGRRMAQAAPFHPSRKVYRIPAEMLNNQQEKDKGKMIAWLRVEILEPRW</sequence>
<evidence type="ECO:0000313" key="2">
    <source>
        <dbReference type="Proteomes" id="UP001301769"/>
    </source>
</evidence>
<gene>
    <name evidence="1" type="ORF">QBC37DRAFT_398839</name>
</gene>
<organism evidence="1 2">
    <name type="scientific">Rhypophila decipiens</name>
    <dbReference type="NCBI Taxonomy" id="261697"/>
    <lineage>
        <taxon>Eukaryota</taxon>
        <taxon>Fungi</taxon>
        <taxon>Dikarya</taxon>
        <taxon>Ascomycota</taxon>
        <taxon>Pezizomycotina</taxon>
        <taxon>Sordariomycetes</taxon>
        <taxon>Sordariomycetidae</taxon>
        <taxon>Sordariales</taxon>
        <taxon>Naviculisporaceae</taxon>
        <taxon>Rhypophila</taxon>
    </lineage>
</organism>
<keyword evidence="2" id="KW-1185">Reference proteome</keyword>
<dbReference type="EMBL" id="MU858082">
    <property type="protein sequence ID" value="KAK4215256.1"/>
    <property type="molecule type" value="Genomic_DNA"/>
</dbReference>
<comment type="caution">
    <text evidence="1">The sequence shown here is derived from an EMBL/GenBank/DDBJ whole genome shotgun (WGS) entry which is preliminary data.</text>
</comment>